<dbReference type="PROSITE" id="PS50994">
    <property type="entry name" value="INTEGRASE"/>
    <property type="match status" value="1"/>
</dbReference>
<keyword evidence="1" id="KW-0378">Hydrolase</keyword>
<organism evidence="4 5">
    <name type="scientific">Tanacetum coccineum</name>
    <dbReference type="NCBI Taxonomy" id="301880"/>
    <lineage>
        <taxon>Eukaryota</taxon>
        <taxon>Viridiplantae</taxon>
        <taxon>Streptophyta</taxon>
        <taxon>Embryophyta</taxon>
        <taxon>Tracheophyta</taxon>
        <taxon>Spermatophyta</taxon>
        <taxon>Magnoliopsida</taxon>
        <taxon>eudicotyledons</taxon>
        <taxon>Gunneridae</taxon>
        <taxon>Pentapetalae</taxon>
        <taxon>asterids</taxon>
        <taxon>campanulids</taxon>
        <taxon>Asterales</taxon>
        <taxon>Asteraceae</taxon>
        <taxon>Asteroideae</taxon>
        <taxon>Anthemideae</taxon>
        <taxon>Anthemidinae</taxon>
        <taxon>Tanacetum</taxon>
    </lineage>
</organism>
<evidence type="ECO:0000313" key="5">
    <source>
        <dbReference type="Proteomes" id="UP001151760"/>
    </source>
</evidence>
<keyword evidence="1" id="KW-0645">Protease</keyword>
<evidence type="ECO:0000256" key="2">
    <source>
        <dbReference type="SAM" id="MobiDB-lite"/>
    </source>
</evidence>
<dbReference type="Gene3D" id="3.30.420.10">
    <property type="entry name" value="Ribonuclease H-like superfamily/Ribonuclease H"/>
    <property type="match status" value="1"/>
</dbReference>
<feature type="region of interest" description="Disordered" evidence="2">
    <location>
        <begin position="1"/>
        <end position="164"/>
    </location>
</feature>
<dbReference type="SUPFAM" id="SSF53098">
    <property type="entry name" value="Ribonuclease H-like"/>
    <property type="match status" value="1"/>
</dbReference>
<reference evidence="4" key="1">
    <citation type="journal article" date="2022" name="Int. J. Mol. Sci.">
        <title>Draft Genome of Tanacetum Coccineum: Genomic Comparison of Closely Related Tanacetum-Family Plants.</title>
        <authorList>
            <person name="Yamashiro T."/>
            <person name="Shiraishi A."/>
            <person name="Nakayama K."/>
            <person name="Satake H."/>
        </authorList>
    </citation>
    <scope>NUCLEOTIDE SEQUENCE</scope>
</reference>
<evidence type="ECO:0000313" key="4">
    <source>
        <dbReference type="EMBL" id="GJS53349.1"/>
    </source>
</evidence>
<dbReference type="Pfam" id="PF22936">
    <property type="entry name" value="Pol_BBD"/>
    <property type="match status" value="1"/>
</dbReference>
<feature type="compositionally biased region" description="Polar residues" evidence="2">
    <location>
        <begin position="704"/>
        <end position="732"/>
    </location>
</feature>
<accession>A0ABQ4WKC8</accession>
<dbReference type="Pfam" id="PF00665">
    <property type="entry name" value="rve"/>
    <property type="match status" value="1"/>
</dbReference>
<feature type="region of interest" description="Disordered" evidence="2">
    <location>
        <begin position="1373"/>
        <end position="1434"/>
    </location>
</feature>
<dbReference type="InterPro" id="IPR012337">
    <property type="entry name" value="RNaseH-like_sf"/>
</dbReference>
<dbReference type="InterPro" id="IPR036397">
    <property type="entry name" value="RNaseH_sf"/>
</dbReference>
<keyword evidence="5" id="KW-1185">Reference proteome</keyword>
<dbReference type="InterPro" id="IPR057670">
    <property type="entry name" value="SH3_retrovirus"/>
</dbReference>
<dbReference type="InterPro" id="IPR025724">
    <property type="entry name" value="GAG-pre-integrase_dom"/>
</dbReference>
<dbReference type="PANTHER" id="PTHR42648">
    <property type="entry name" value="TRANSPOSASE, PUTATIVE-RELATED"/>
    <property type="match status" value="1"/>
</dbReference>
<evidence type="ECO:0000256" key="1">
    <source>
        <dbReference type="ARBA" id="ARBA00022670"/>
    </source>
</evidence>
<reference evidence="4" key="2">
    <citation type="submission" date="2022-01" db="EMBL/GenBank/DDBJ databases">
        <authorList>
            <person name="Yamashiro T."/>
            <person name="Shiraishi A."/>
            <person name="Satake H."/>
            <person name="Nakayama K."/>
        </authorList>
    </citation>
    <scope>NUCLEOTIDE SEQUENCE</scope>
</reference>
<comment type="caution">
    <text evidence="4">The sequence shown here is derived from an EMBL/GenBank/DDBJ whole genome shotgun (WGS) entry which is preliminary data.</text>
</comment>
<proteinExistence type="predicted"/>
<dbReference type="PANTHER" id="PTHR42648:SF32">
    <property type="entry name" value="RIBONUCLEASE H-LIKE DOMAIN, GAG-PRE-INTEGRASE DOMAIN PROTEIN-RELATED"/>
    <property type="match status" value="1"/>
</dbReference>
<feature type="compositionally biased region" description="Acidic residues" evidence="2">
    <location>
        <begin position="100"/>
        <end position="125"/>
    </location>
</feature>
<dbReference type="Proteomes" id="UP001151760">
    <property type="component" value="Unassembled WGS sequence"/>
</dbReference>
<evidence type="ECO:0000259" key="3">
    <source>
        <dbReference type="PROSITE" id="PS50994"/>
    </source>
</evidence>
<feature type="domain" description="Integrase catalytic" evidence="3">
    <location>
        <begin position="1077"/>
        <end position="1244"/>
    </location>
</feature>
<dbReference type="Pfam" id="PF13976">
    <property type="entry name" value="gag_pre-integrs"/>
    <property type="match status" value="1"/>
</dbReference>
<name>A0ABQ4WKC8_9ASTR</name>
<feature type="compositionally biased region" description="Polar residues" evidence="2">
    <location>
        <begin position="1403"/>
        <end position="1434"/>
    </location>
</feature>
<dbReference type="InterPro" id="IPR039537">
    <property type="entry name" value="Retrotran_Ty1/copia-like"/>
</dbReference>
<feature type="region of interest" description="Disordered" evidence="2">
    <location>
        <begin position="700"/>
        <end position="741"/>
    </location>
</feature>
<dbReference type="EMBL" id="BQNB010008719">
    <property type="protein sequence ID" value="GJS53349.1"/>
    <property type="molecule type" value="Genomic_DNA"/>
</dbReference>
<dbReference type="InterPro" id="IPR001584">
    <property type="entry name" value="Integrase_cat-core"/>
</dbReference>
<dbReference type="InterPro" id="IPR054722">
    <property type="entry name" value="PolX-like_BBD"/>
</dbReference>
<feature type="compositionally biased region" description="Acidic residues" evidence="2">
    <location>
        <begin position="78"/>
        <end position="91"/>
    </location>
</feature>
<gene>
    <name evidence="4" type="ORF">Tco_0626711</name>
</gene>
<protein>
    <submittedName>
        <fullName evidence="4">Retrovirus-related pol polyprotein from transposon TNT 1-94</fullName>
    </submittedName>
</protein>
<sequence>MCKTPASLKIGIRAKGIPRVNAGELPEMDLYEEVGQQGQVEDQPYADDASSTAESPGNIDDSDSMEEDTNKDSIDYPVELEDGDEDDDEDPKEDHTEENKPEDEYDDDDTDDEDKEPTKDEEEEEHIALADSFAVPIVDPVPSARDTEVFETDESAPTPRSPQTRYHFFSPDHLLLEEFADELALITFPPGNDDLPFDIESDLREIEYLLNHDPTKEMDSILEDSVDEGNLADPNNDLVDTIPEMFTDEHTLDYSSPPLYDDVDDDLVELESDNDDVYDDPFDSKEDKIKESKLLIDELDPPRSSDFLPSPKCDSVLYKDFSEVDALPSTNNEDKVFNPGILIHENLFEVTIRATPDKNVKKTTNASLILEDFNPPLYELPFHKEVPGSETLLSFSSENEEKVFNPGILTSKGVHTSLLPELSHRGPKAFKVIKIFESPMEIFPCSYGEDIRVLDVPSLALLEASPSSSQNPKTFQPKNKGLVYETFDWDEEEVFDEEEVTQGKVLMALTDDELTVGKSHARNGEWVDITMRKVNTLLSMDEDADWQIYLKYISIDLKFVEEQRLNLLSKYNKMVFELNKCRDELLILKQAKLYAVTFQIQNTELIKLNHALQEQLKEEKRINEKWLTSSKNVSQCISEQIPHQKKKVLGGEMKMKIFSFLLPWVPESQAINESLETSNIPESSKDFESEFLTPLPPLKILQGASPSSKDSSNESVSGTITVSESKQTTPSVPTKVKDTKQESKLNELTKLVQMLIDEKINSDQNTQESNSKIQKAEILYCMICKREDHRTSDHEMYIASLKRSENYKAQPYQYASPSKKILRAKAKPFPPCIHCGFNYHMPNDYRNYPECEICGSYDHSTSGHNHVIQIRGGALAESSQSNESSIGVKEPICYLDSGCSRSMTGVKSYLHKYVEQPGPKVVFGDNASCITEGYGSIKCGGIVFTKVAFVNGLKYNLISISQLCDAKYIVQFNDKQGTIFNANKEIVLIAPRRNDVYVIDMSSLTPNGACFFAKASESVNWLWHKRLSHLNFKNINKLSKQNKVIGLPSLVYSKDKPCTACEKWKHHRASFKTKQNFCIKKCLHLLHMDLFGPISPMSINHEKYTLVIVDEYSRYTWVYFLRKKSQAPEMIMSFIRMVENQNDVKVKQIRTDNGTEFRNHELESFCDEKGISQNFSSPYTPEQNGVAERKNRTLIEAARTMLNGSVLSKHFWTDAVRIACYTQNRSIIVKRHDKTSYEIFRERIPDISYFHVFGCPVFIHNHKDHLGKFDAKADDGYFLGYSSISKAFRVYNTRRQQIEETYHVTFDESMEAIRFTNTLVDEIGINDSFRYPPDEFQEDDPSRQYQVDSDVSYYIIPHGRSLTEITQENHVPEVNAPNEPEIPHTEDAEGPPNPINTEGIHEQNIQNDQMITQPTDVPSENNTEVSGSITEPLV</sequence>
<dbReference type="Pfam" id="PF25597">
    <property type="entry name" value="SH3_retrovirus"/>
    <property type="match status" value="1"/>
</dbReference>